<name>A0AAW0AKJ9_9AGAR</name>
<keyword evidence="2" id="KW-1185">Reference proteome</keyword>
<dbReference type="Proteomes" id="UP001362999">
    <property type="component" value="Unassembled WGS sequence"/>
</dbReference>
<evidence type="ECO:0000313" key="1">
    <source>
        <dbReference type="EMBL" id="KAK7013716.1"/>
    </source>
</evidence>
<comment type="caution">
    <text evidence="1">The sequence shown here is derived from an EMBL/GenBank/DDBJ whole genome shotgun (WGS) entry which is preliminary data.</text>
</comment>
<reference evidence="1 2" key="1">
    <citation type="journal article" date="2024" name="J Genomics">
        <title>Draft genome sequencing and assembly of Favolaschia claudopus CIRM-BRFM 2984 isolated from oak limbs.</title>
        <authorList>
            <person name="Navarro D."/>
            <person name="Drula E."/>
            <person name="Chaduli D."/>
            <person name="Cazenave R."/>
            <person name="Ahrendt S."/>
            <person name="Wang J."/>
            <person name="Lipzen A."/>
            <person name="Daum C."/>
            <person name="Barry K."/>
            <person name="Grigoriev I.V."/>
            <person name="Favel A."/>
            <person name="Rosso M.N."/>
            <person name="Martin F."/>
        </authorList>
    </citation>
    <scope>NUCLEOTIDE SEQUENCE [LARGE SCALE GENOMIC DNA]</scope>
    <source>
        <strain evidence="1 2">CIRM-BRFM 2984</strain>
    </source>
</reference>
<gene>
    <name evidence="1" type="ORF">R3P38DRAFT_3206279</name>
</gene>
<accession>A0AAW0AKJ9</accession>
<protein>
    <submittedName>
        <fullName evidence="1">Uncharacterized protein</fullName>
    </submittedName>
</protein>
<dbReference type="EMBL" id="JAWWNJ010000058">
    <property type="protein sequence ID" value="KAK7013716.1"/>
    <property type="molecule type" value="Genomic_DNA"/>
</dbReference>
<dbReference type="AlphaFoldDB" id="A0AAW0AKJ9"/>
<evidence type="ECO:0000313" key="2">
    <source>
        <dbReference type="Proteomes" id="UP001362999"/>
    </source>
</evidence>
<organism evidence="1 2">
    <name type="scientific">Favolaschia claudopus</name>
    <dbReference type="NCBI Taxonomy" id="2862362"/>
    <lineage>
        <taxon>Eukaryota</taxon>
        <taxon>Fungi</taxon>
        <taxon>Dikarya</taxon>
        <taxon>Basidiomycota</taxon>
        <taxon>Agaricomycotina</taxon>
        <taxon>Agaricomycetes</taxon>
        <taxon>Agaricomycetidae</taxon>
        <taxon>Agaricales</taxon>
        <taxon>Marasmiineae</taxon>
        <taxon>Mycenaceae</taxon>
        <taxon>Favolaschia</taxon>
    </lineage>
</organism>
<proteinExistence type="predicted"/>
<sequence>MAHAVFKTTELLEQILHQAIAQATLYNFLTKRQHPMDLFPELPSAQSTTPAVPRRRPLAAHSHKFLPRTAGAVYLRVCKLWHDVGLRYLYHTVVLSRGGRVASLVNSLRHYRERNLGSHIRVLVLYNNIKFDKTFEELFDYTKKLHTLSLALNHEDSGCIESLIKILPSIAPCALILRDSPRVDFTMWREGGPRVHCIGLPPPHERRLVERISTCIKNEWKDSLV</sequence>